<accession>T2BNG5</accession>
<proteinExistence type="predicted"/>
<keyword evidence="2" id="KW-1185">Reference proteome</keyword>
<dbReference type="Proteomes" id="UP000010091">
    <property type="component" value="Chromosome 11"/>
</dbReference>
<protein>
    <submittedName>
        <fullName evidence="1">Uncharacterized protein</fullName>
    </submittedName>
</protein>
<reference evidence="1 2" key="1">
    <citation type="journal article" date="2014" name="PLoS Genet.">
        <title>Analysis of the genome and transcriptome of Cryptococcus neoformans var. grubii reveals complex RNA expression and microevolution leading to virulence attenuation.</title>
        <authorList>
            <person name="Janbon G."/>
            <person name="Ormerod K.L."/>
            <person name="Paulet D."/>
            <person name="Byrnes E.J.III."/>
            <person name="Yadav V."/>
            <person name="Chatterjee G."/>
            <person name="Mullapudi N."/>
            <person name="Hon C.C."/>
            <person name="Billmyre R.B."/>
            <person name="Brunel F."/>
            <person name="Bahn Y.S."/>
            <person name="Chen W."/>
            <person name="Chen Y."/>
            <person name="Chow E.W."/>
            <person name="Coppee J.Y."/>
            <person name="Floyd-Averette A."/>
            <person name="Gaillardin C."/>
            <person name="Gerik K.J."/>
            <person name="Goldberg J."/>
            <person name="Gonzalez-Hilarion S."/>
            <person name="Gujja S."/>
            <person name="Hamlin J.L."/>
            <person name="Hsueh Y.P."/>
            <person name="Ianiri G."/>
            <person name="Jones S."/>
            <person name="Kodira C.D."/>
            <person name="Kozubowski L."/>
            <person name="Lam W."/>
            <person name="Marra M."/>
            <person name="Mesner L.D."/>
            <person name="Mieczkowski P.A."/>
            <person name="Moyrand F."/>
            <person name="Nielsen K."/>
            <person name="Proux C."/>
            <person name="Rossignol T."/>
            <person name="Schein J.E."/>
            <person name="Sun S."/>
            <person name="Wollschlaeger C."/>
            <person name="Wood I.A."/>
            <person name="Zeng Q."/>
            <person name="Neuveglise C."/>
            <person name="Newlon C.S."/>
            <person name="Perfect J.R."/>
            <person name="Lodge J.K."/>
            <person name="Idnurm A."/>
            <person name="Stajich J.E."/>
            <person name="Kronstad J.W."/>
            <person name="Sanyal K."/>
            <person name="Heitman J."/>
            <person name="Fraser J.A."/>
            <person name="Cuomo C.A."/>
            <person name="Dietrich F.S."/>
        </authorList>
    </citation>
    <scope>NUCLEOTIDE SEQUENCE [LARGE SCALE GENOMIC DNA]</scope>
    <source>
        <strain evidence="2">H99 / ATCC 208821 / CBS 10515 / FGSC 9487</strain>
    </source>
</reference>
<dbReference type="EMBL" id="CP003830">
    <property type="protein sequence ID" value="AGV14699.1"/>
    <property type="molecule type" value="Genomic_DNA"/>
</dbReference>
<evidence type="ECO:0000313" key="2">
    <source>
        <dbReference type="Proteomes" id="UP000010091"/>
    </source>
</evidence>
<organism evidence="1 2">
    <name type="scientific">Cryptococcus neoformans (strain H99 / ATCC 208821 / CBS 10515 / FGSC 9487)</name>
    <name type="common">Cryptococcus neoformans var. grubii serotype A</name>
    <dbReference type="NCBI Taxonomy" id="235443"/>
    <lineage>
        <taxon>Eukaryota</taxon>
        <taxon>Fungi</taxon>
        <taxon>Dikarya</taxon>
        <taxon>Basidiomycota</taxon>
        <taxon>Agaricomycotina</taxon>
        <taxon>Tremellomycetes</taxon>
        <taxon>Tremellales</taxon>
        <taxon>Cryptococcaceae</taxon>
        <taxon>Cryptococcus</taxon>
        <taxon>Cryptococcus neoformans species complex</taxon>
    </lineage>
</organism>
<dbReference type="KEGG" id="cng:CNAG_08004"/>
<dbReference type="GeneID" id="23890809"/>
<dbReference type="VEuPathDB" id="FungiDB:CNAG_08004"/>
<sequence>MARLNVTVPSVEFSMSQSVTFTPQYAQPFTLQEATGLELDSLIAEVNRLINSLEHLYATQDQLLEFMESEEGRGDPEGEQAACEAYRENEELIPRQGERVALLCAAVVNKAGGEVVVGAVGVRAGEMLQRYTAGGGVREWWLGGGLHL</sequence>
<evidence type="ECO:0000313" key="1">
    <source>
        <dbReference type="EMBL" id="AGV14699.1"/>
    </source>
</evidence>
<dbReference type="RefSeq" id="XP_012052942.1">
    <property type="nucleotide sequence ID" value="XM_012197552.1"/>
</dbReference>
<dbReference type="HOGENOM" id="CLU_1758726_0_0_1"/>
<gene>
    <name evidence="1" type="ORF">CNAG_08004</name>
</gene>
<dbReference type="AlphaFoldDB" id="T2BNG5"/>
<dbReference type="OrthoDB" id="548474at2759"/>
<name>T2BNG5_CRYN9</name>